<dbReference type="PROSITE" id="PS50112">
    <property type="entry name" value="PAS"/>
    <property type="match status" value="2"/>
</dbReference>
<dbReference type="Gene3D" id="3.40.50.2300">
    <property type="match status" value="1"/>
</dbReference>
<evidence type="ECO:0000256" key="5">
    <source>
        <dbReference type="ARBA" id="ARBA00022679"/>
    </source>
</evidence>
<evidence type="ECO:0000256" key="6">
    <source>
        <dbReference type="ARBA" id="ARBA00022777"/>
    </source>
</evidence>
<dbReference type="InterPro" id="IPR000014">
    <property type="entry name" value="PAS"/>
</dbReference>
<keyword evidence="6" id="KW-0418">Kinase</keyword>
<feature type="domain" description="HAMP" evidence="13">
    <location>
        <begin position="188"/>
        <end position="240"/>
    </location>
</feature>
<dbReference type="Pfam" id="PF02518">
    <property type="entry name" value="HATPase_c"/>
    <property type="match status" value="1"/>
</dbReference>
<dbReference type="InterPro" id="IPR004358">
    <property type="entry name" value="Sig_transdc_His_kin-like_C"/>
</dbReference>
<dbReference type="SMART" id="SM00387">
    <property type="entry name" value="HATPase_c"/>
    <property type="match status" value="1"/>
</dbReference>
<dbReference type="CDD" id="cd00156">
    <property type="entry name" value="REC"/>
    <property type="match status" value="1"/>
</dbReference>
<dbReference type="Pfam" id="PF00672">
    <property type="entry name" value="HAMP"/>
    <property type="match status" value="1"/>
</dbReference>
<evidence type="ECO:0000256" key="8">
    <source>
        <dbReference type="SAM" id="Coils"/>
    </source>
</evidence>
<dbReference type="CDD" id="cd18773">
    <property type="entry name" value="PDC1_HK_sensor"/>
    <property type="match status" value="1"/>
</dbReference>
<feature type="transmembrane region" description="Helical" evidence="9">
    <location>
        <begin position="164"/>
        <end position="186"/>
    </location>
</feature>
<dbReference type="SUPFAM" id="SSF158472">
    <property type="entry name" value="HAMP domain-like"/>
    <property type="match status" value="1"/>
</dbReference>
<dbReference type="SMART" id="SM00388">
    <property type="entry name" value="HisKA"/>
    <property type="match status" value="1"/>
</dbReference>
<dbReference type="InterPro" id="IPR036097">
    <property type="entry name" value="HisK_dim/P_sf"/>
</dbReference>
<dbReference type="InterPro" id="IPR001789">
    <property type="entry name" value="Sig_transdc_resp-reg_receiver"/>
</dbReference>
<evidence type="ECO:0000313" key="14">
    <source>
        <dbReference type="EMBL" id="BCG47972.1"/>
    </source>
</evidence>
<evidence type="ECO:0000256" key="9">
    <source>
        <dbReference type="SAM" id="Phobius"/>
    </source>
</evidence>
<evidence type="ECO:0000256" key="4">
    <source>
        <dbReference type="ARBA" id="ARBA00022553"/>
    </source>
</evidence>
<evidence type="ECO:0000313" key="15">
    <source>
        <dbReference type="Proteomes" id="UP000515472"/>
    </source>
</evidence>
<evidence type="ECO:0000259" key="12">
    <source>
        <dbReference type="PROSITE" id="PS50112"/>
    </source>
</evidence>
<keyword evidence="9" id="KW-1133">Transmembrane helix</keyword>
<dbReference type="SUPFAM" id="SSF52172">
    <property type="entry name" value="CheY-like"/>
    <property type="match status" value="1"/>
</dbReference>
<dbReference type="PRINTS" id="PR00344">
    <property type="entry name" value="BCTRLSENSOR"/>
</dbReference>
<dbReference type="EC" id="2.7.13.3" evidence="3"/>
<dbReference type="Proteomes" id="UP000515472">
    <property type="component" value="Chromosome"/>
</dbReference>
<dbReference type="RefSeq" id="WP_185242792.1">
    <property type="nucleotide sequence ID" value="NZ_AP023213.1"/>
</dbReference>
<comment type="catalytic activity">
    <reaction evidence="1">
        <text>ATP + protein L-histidine = ADP + protein N-phospho-L-histidine.</text>
        <dbReference type="EC" id="2.7.13.3"/>
    </reaction>
</comment>
<dbReference type="InterPro" id="IPR003594">
    <property type="entry name" value="HATPase_dom"/>
</dbReference>
<feature type="transmembrane region" description="Helical" evidence="9">
    <location>
        <begin position="12"/>
        <end position="35"/>
    </location>
</feature>
<dbReference type="Gene3D" id="3.30.565.10">
    <property type="entry name" value="Histidine kinase-like ATPase, C-terminal domain"/>
    <property type="match status" value="1"/>
</dbReference>
<evidence type="ECO:0000256" key="3">
    <source>
        <dbReference type="ARBA" id="ARBA00012438"/>
    </source>
</evidence>
<dbReference type="InterPro" id="IPR036890">
    <property type="entry name" value="HATPase_C_sf"/>
</dbReference>
<feature type="coiled-coil region" evidence="8">
    <location>
        <begin position="235"/>
        <end position="262"/>
    </location>
</feature>
<comment type="subcellular location">
    <subcellularLocation>
        <location evidence="2">Membrane</location>
    </subcellularLocation>
</comment>
<dbReference type="GO" id="GO:0016020">
    <property type="term" value="C:membrane"/>
    <property type="evidence" value="ECO:0007669"/>
    <property type="project" value="UniProtKB-SubCell"/>
</dbReference>
<feature type="domain" description="PAS" evidence="12">
    <location>
        <begin position="380"/>
        <end position="450"/>
    </location>
</feature>
<dbReference type="SUPFAM" id="SSF47384">
    <property type="entry name" value="Homodimeric domain of signal transducing histidine kinase"/>
    <property type="match status" value="1"/>
</dbReference>
<dbReference type="SMART" id="SM00304">
    <property type="entry name" value="HAMP"/>
    <property type="match status" value="1"/>
</dbReference>
<dbReference type="InterPro" id="IPR003660">
    <property type="entry name" value="HAMP_dom"/>
</dbReference>
<dbReference type="Pfam" id="PF00512">
    <property type="entry name" value="HisKA"/>
    <property type="match status" value="1"/>
</dbReference>
<evidence type="ECO:0000256" key="1">
    <source>
        <dbReference type="ARBA" id="ARBA00000085"/>
    </source>
</evidence>
<dbReference type="PROSITE" id="PS50109">
    <property type="entry name" value="HIS_KIN"/>
    <property type="match status" value="1"/>
</dbReference>
<dbReference type="InterPro" id="IPR005467">
    <property type="entry name" value="His_kinase_dom"/>
</dbReference>
<keyword evidence="15" id="KW-1185">Reference proteome</keyword>
<evidence type="ECO:0000259" key="10">
    <source>
        <dbReference type="PROSITE" id="PS50109"/>
    </source>
</evidence>
<dbReference type="PROSITE" id="PS50885">
    <property type="entry name" value="HAMP"/>
    <property type="match status" value="1"/>
</dbReference>
<dbReference type="SUPFAM" id="SSF55785">
    <property type="entry name" value="PYP-like sensor domain (PAS domain)"/>
    <property type="match status" value="2"/>
</dbReference>
<keyword evidence="5" id="KW-0808">Transferase</keyword>
<dbReference type="CDD" id="cd06225">
    <property type="entry name" value="HAMP"/>
    <property type="match status" value="1"/>
</dbReference>
<dbReference type="InterPro" id="IPR011006">
    <property type="entry name" value="CheY-like_superfamily"/>
</dbReference>
<keyword evidence="4 7" id="KW-0597">Phosphoprotein</keyword>
<dbReference type="SMART" id="SM00448">
    <property type="entry name" value="REC"/>
    <property type="match status" value="1"/>
</dbReference>
<dbReference type="Pfam" id="PF13426">
    <property type="entry name" value="PAS_9"/>
    <property type="match status" value="1"/>
</dbReference>
<dbReference type="KEGG" id="gbn:GEOBRER4_27220"/>
<accession>A0A6S6M0T7</accession>
<evidence type="ECO:0000259" key="13">
    <source>
        <dbReference type="PROSITE" id="PS50885"/>
    </source>
</evidence>
<evidence type="ECO:0000259" key="11">
    <source>
        <dbReference type="PROSITE" id="PS50110"/>
    </source>
</evidence>
<dbReference type="NCBIfam" id="TIGR00229">
    <property type="entry name" value="sensory_box"/>
    <property type="match status" value="1"/>
</dbReference>
<feature type="domain" description="Histidine kinase" evidence="10">
    <location>
        <begin position="524"/>
        <end position="749"/>
    </location>
</feature>
<dbReference type="AlphaFoldDB" id="A0A6S6M0T7"/>
<dbReference type="InterPro" id="IPR013656">
    <property type="entry name" value="PAS_4"/>
</dbReference>
<dbReference type="Pfam" id="PF00072">
    <property type="entry name" value="Response_reg"/>
    <property type="match status" value="1"/>
</dbReference>
<dbReference type="Gene3D" id="6.10.340.10">
    <property type="match status" value="1"/>
</dbReference>
<sequence>MRKPALNLRSKILAIFLAISLVTITGMIVIALLFIKPLLEAKLEKRGQSIAHAISYQCITPVLSRDFLQLDLFLREYANSENDVSYIYVTTAEGEVIAHSFGRTFPVALKELSRRAGKEANDITRLQTTEGDIIQISEPILDGHLGRLHVGMSLAPIQKDINEIIMSLISFAALFFFSSLLLLLFIDRWIVSPIFLIRSASLKVKAGDIDSRVAVRSRDEIGGLAEDFNGMLDAMKESRASLVQEKQLLAESENRLRKIIQQSPLSMALVNPDGAIEYINDYAVQTFGYQPQDIPHIKEWWLKAFPDPEYRKQVTGQWTALMKKAAAENGYIERREYQVTCKDGTQKTILIFGLLIDNEVFVVFEDISALKQVEKELRASKEHLDATINALPDLLFRIDREGHIYEARYSSANQLYLAPELFLGRRLTEVLPPEAAAVIMTALGEAVAKGSHRGAIYSLPLPQGERWYELSLAAMGRPDHPQTQFIVLARDITERRLAEQDRLKLEQQLLHAQKLESLGVLAGGIAHDFNNLLTAIVGNTDLALMRLAPESPVRDNLQRIEQAAGRAADLSKQMLAYSGKGRFVIETIDLNRLIREMTHMLEVSITKKAVLNFKLTDPLPTIEADATQLHQIIMNLIINASEAIDTESGVISIATGSMQCDRNYLNSIWMHEQLAEGLYVWLEITDTGCGMDAETVGKMFDPFFTTKFTGRGLGMAAVLGIIRGHKGAITVKSEPGRGAAFRVFLPAGGKPKDPANGGNRDEAGWRGKGTVLLVDDEQTVLDIGGEMLKELGFEVVTAMDGSEALELFKQDVERFSFIILDLTMPRLDGEQTYRQMRQLKPDVKVVMSSGYNEQEINQRLGGTGLAGFLQKPYNLSTLRDVIKEMK</sequence>
<feature type="modified residue" description="4-aspartylphosphate" evidence="7">
    <location>
        <position position="821"/>
    </location>
</feature>
<keyword evidence="9" id="KW-0812">Transmembrane</keyword>
<dbReference type="Pfam" id="PF08448">
    <property type="entry name" value="PAS_4"/>
    <property type="match status" value="1"/>
</dbReference>
<keyword evidence="8" id="KW-0175">Coiled coil</keyword>
<organism evidence="14 15">
    <name type="scientific">Citrifermentans bremense</name>
    <dbReference type="NCBI Taxonomy" id="60035"/>
    <lineage>
        <taxon>Bacteria</taxon>
        <taxon>Pseudomonadati</taxon>
        <taxon>Thermodesulfobacteriota</taxon>
        <taxon>Desulfuromonadia</taxon>
        <taxon>Geobacterales</taxon>
        <taxon>Geobacteraceae</taxon>
        <taxon>Citrifermentans</taxon>
    </lineage>
</organism>
<dbReference type="Gene3D" id="3.30.450.20">
    <property type="entry name" value="PAS domain"/>
    <property type="match status" value="2"/>
</dbReference>
<dbReference type="SMART" id="SM00091">
    <property type="entry name" value="PAS"/>
    <property type="match status" value="2"/>
</dbReference>
<dbReference type="PANTHER" id="PTHR43065:SF42">
    <property type="entry name" value="TWO-COMPONENT SENSOR PPRA"/>
    <property type="match status" value="1"/>
</dbReference>
<dbReference type="PANTHER" id="PTHR43065">
    <property type="entry name" value="SENSOR HISTIDINE KINASE"/>
    <property type="match status" value="1"/>
</dbReference>
<dbReference type="SUPFAM" id="SSF55874">
    <property type="entry name" value="ATPase domain of HSP90 chaperone/DNA topoisomerase II/histidine kinase"/>
    <property type="match status" value="1"/>
</dbReference>
<gene>
    <name evidence="14" type="ORF">GEOBRER4_n2831</name>
</gene>
<dbReference type="InterPro" id="IPR035965">
    <property type="entry name" value="PAS-like_dom_sf"/>
</dbReference>
<dbReference type="InterPro" id="IPR003661">
    <property type="entry name" value="HisK_dim/P_dom"/>
</dbReference>
<dbReference type="PROSITE" id="PS50110">
    <property type="entry name" value="RESPONSE_REGULATORY"/>
    <property type="match status" value="1"/>
</dbReference>
<keyword evidence="9" id="KW-0472">Membrane</keyword>
<name>A0A6S6M0T7_9BACT</name>
<dbReference type="CDD" id="cd00130">
    <property type="entry name" value="PAS"/>
    <property type="match status" value="2"/>
</dbReference>
<proteinExistence type="predicted"/>
<evidence type="ECO:0000256" key="7">
    <source>
        <dbReference type="PROSITE-ProRule" id="PRU00169"/>
    </source>
</evidence>
<reference evidence="14 15" key="1">
    <citation type="submission" date="2020-06" db="EMBL/GenBank/DDBJ databases">
        <title>Interaction of electrochemicaly active bacteria, Geobacter bremensis R4 on different carbon anode.</title>
        <authorList>
            <person name="Meng L."/>
            <person name="Yoshida N."/>
        </authorList>
    </citation>
    <scope>NUCLEOTIDE SEQUENCE [LARGE SCALE GENOMIC DNA]</scope>
    <source>
        <strain evidence="14 15">R4</strain>
    </source>
</reference>
<feature type="domain" description="Response regulatory" evidence="11">
    <location>
        <begin position="770"/>
        <end position="886"/>
    </location>
</feature>
<dbReference type="Gene3D" id="1.10.287.130">
    <property type="match status" value="1"/>
</dbReference>
<evidence type="ECO:0000256" key="2">
    <source>
        <dbReference type="ARBA" id="ARBA00004370"/>
    </source>
</evidence>
<dbReference type="EMBL" id="AP023213">
    <property type="protein sequence ID" value="BCG47972.1"/>
    <property type="molecule type" value="Genomic_DNA"/>
</dbReference>
<protein>
    <recommendedName>
        <fullName evidence="3">histidine kinase</fullName>
        <ecNumber evidence="3">2.7.13.3</ecNumber>
    </recommendedName>
</protein>
<feature type="domain" description="PAS" evidence="12">
    <location>
        <begin position="252"/>
        <end position="294"/>
    </location>
</feature>
<dbReference type="CDD" id="cd00082">
    <property type="entry name" value="HisKA"/>
    <property type="match status" value="1"/>
</dbReference>
<dbReference type="GO" id="GO:0000155">
    <property type="term" value="F:phosphorelay sensor kinase activity"/>
    <property type="evidence" value="ECO:0007669"/>
    <property type="project" value="InterPro"/>
</dbReference>